<protein>
    <recommendedName>
        <fullName evidence="3">F-box domain-containing protein</fullName>
    </recommendedName>
</protein>
<dbReference type="AlphaFoldDB" id="A0A9P3GQ56"/>
<proteinExistence type="predicted"/>
<gene>
    <name evidence="1" type="ORF">PsYK624_157510</name>
</gene>
<organism evidence="1 2">
    <name type="scientific">Phanerochaete sordida</name>
    <dbReference type="NCBI Taxonomy" id="48140"/>
    <lineage>
        <taxon>Eukaryota</taxon>
        <taxon>Fungi</taxon>
        <taxon>Dikarya</taxon>
        <taxon>Basidiomycota</taxon>
        <taxon>Agaricomycotina</taxon>
        <taxon>Agaricomycetes</taxon>
        <taxon>Polyporales</taxon>
        <taxon>Phanerochaetaceae</taxon>
        <taxon>Phanerochaete</taxon>
    </lineage>
</organism>
<evidence type="ECO:0000313" key="2">
    <source>
        <dbReference type="Proteomes" id="UP000703269"/>
    </source>
</evidence>
<accession>A0A9P3GQ56</accession>
<dbReference type="EMBL" id="BPQB01000110">
    <property type="protein sequence ID" value="GJE99487.1"/>
    <property type="molecule type" value="Genomic_DNA"/>
</dbReference>
<keyword evidence="2" id="KW-1185">Reference proteome</keyword>
<evidence type="ECO:0000313" key="1">
    <source>
        <dbReference type="EMBL" id="GJE99487.1"/>
    </source>
</evidence>
<dbReference type="OrthoDB" id="2921803at2759"/>
<evidence type="ECO:0008006" key="3">
    <source>
        <dbReference type="Google" id="ProtNLM"/>
    </source>
</evidence>
<comment type="caution">
    <text evidence="1">The sequence shown here is derived from an EMBL/GenBank/DDBJ whole genome shotgun (WGS) entry which is preliminary data.</text>
</comment>
<name>A0A9P3GQ56_9APHY</name>
<sequence length="445" mass="49427">MPTDHLPTPNSRPGAARLPQELVDKVIDELHDDHVALKQCSLVAKNWEPASSPLLLRRVLWPPCAKKIDVCLDPSADASSLPCKYASPSHNSFALCLEILSSSPRLQRFVRQLVCMPPNEKHGLKDDAQGALELGTFVKIVEYLPHLETVDLELVVLRAEGPPPSGVGTGRTLKSLSASSSSANWLWALFPFLSSLERVQHLVLTVHGFFPQGWSTNPPSSKLAVEILECNHHMKEQIVTSSLSFYAGLVHNLDLRALRRFTSGALQPGFTRVISAAPALESLGLQHNGHRLPLDLERIPPRLANVDVSCMFCIHLGHVVPSSADATWTRIWETLRAAVQFPIRRILVNAAFTFLQPAGCSLEDMYAQYEGVLSQITQWRTAVNVLDSFERLESITFAVRLNIWQPDSPLEPLQVTERQLAAMRDTIRKGLPRRHADILHVKVAD</sequence>
<dbReference type="Proteomes" id="UP000703269">
    <property type="component" value="Unassembled WGS sequence"/>
</dbReference>
<reference evidence="1 2" key="1">
    <citation type="submission" date="2021-08" db="EMBL/GenBank/DDBJ databases">
        <title>Draft Genome Sequence of Phanerochaete sordida strain YK-624.</title>
        <authorList>
            <person name="Mori T."/>
            <person name="Dohra H."/>
            <person name="Suzuki T."/>
            <person name="Kawagishi H."/>
            <person name="Hirai H."/>
        </authorList>
    </citation>
    <scope>NUCLEOTIDE SEQUENCE [LARGE SCALE GENOMIC DNA]</scope>
    <source>
        <strain evidence="1 2">YK-624</strain>
    </source>
</reference>